<dbReference type="GeneID" id="8238424"/>
<sequence>MFFQGKTFVFLLCVFTVVIDATFLSSSSDASGLGEEFAERRTFKKHGKPLGLLKKKKFGGWLPQLFGGGNVEEYSSRPLVQTSLSTPVYKVHRYQGVEVKPVSVAEVSFPTPKPVEEVHSEEHSSHDHHQFESSSFNSHDHSSTFVHGGSQNNGPDCDQPQTTIHAPAFPHFATSFKQPVSFVSLPPVTPQLTSTLTLVRAPTLPSVQFPPPLPSFQLPPPLPPVQFPPPLPSIQFPIPNLPSLPFPTPNPPSVELPPPAVEAPAPTLPAVQLPPQTPALALRLTPLNLAPLVTQKTSLSHHSDFHHHSFDEHKPSLTPVVPPYNNFPVQTVTPSPPVLPPVPSFPQVTPVPPAPVLPPVPFPPVTPVPSAPVLPPVAFPPVTPVPVAPVLPPVSFPTVTPAPLPPAPVFPAFPSTPAPPVFTDHHESGHSHHHSHGHSGFHSLPEKSEVPVSESVLTVSDHDDNNNNKQFESQTGFLHKLKDWKTEKATAAFNHLHALKQHKFSGFTDKTPFDSSAVVHHQSPVVQNPSLPPFQFSQPVPVPQQPSSFFLPTPVNYDNFPPNHFQPSLTNGFGGQHSGQNFYDESQHNNHHHYHVSDRVSSATEEKSSVVPAPPSFTENEKGNNDQIESETEKNKS</sequence>
<proteinExistence type="predicted"/>
<evidence type="ECO:0000313" key="3">
    <source>
        <dbReference type="EMBL" id="EEB17319.1"/>
    </source>
</evidence>
<feature type="region of interest" description="Disordered" evidence="1">
    <location>
        <begin position="572"/>
        <end position="637"/>
    </location>
</feature>
<dbReference type="OMA" id="HHESGHS"/>
<name>E0VVB3_PEDHC</name>
<keyword evidence="5" id="KW-1185">Reference proteome</keyword>
<evidence type="ECO:0000313" key="4">
    <source>
        <dbReference type="EnsemblMetazoa" id="PHUM460990-PA"/>
    </source>
</evidence>
<feature type="compositionally biased region" description="Basic and acidic residues" evidence="1">
    <location>
        <begin position="121"/>
        <end position="131"/>
    </location>
</feature>
<accession>E0VVB3</accession>
<dbReference type="HOGENOM" id="CLU_429808_0_0_1"/>
<keyword evidence="2" id="KW-0732">Signal</keyword>
<evidence type="ECO:0000313" key="5">
    <source>
        <dbReference type="Proteomes" id="UP000009046"/>
    </source>
</evidence>
<dbReference type="STRING" id="121224.E0VVB3"/>
<dbReference type="CTD" id="8238424"/>
<reference evidence="3" key="2">
    <citation type="submission" date="2007-04" db="EMBL/GenBank/DDBJ databases">
        <title>The genome of the human body louse.</title>
        <authorList>
            <consortium name="The Human Body Louse Genome Consortium"/>
            <person name="Kirkness E."/>
            <person name="Walenz B."/>
            <person name="Hass B."/>
            <person name="Bruggner R."/>
            <person name="Strausberg R."/>
        </authorList>
    </citation>
    <scope>NUCLEOTIDE SEQUENCE</scope>
    <source>
        <strain evidence="3">USDA</strain>
    </source>
</reference>
<organism>
    <name type="scientific">Pediculus humanus subsp. corporis</name>
    <name type="common">Body louse</name>
    <dbReference type="NCBI Taxonomy" id="121224"/>
    <lineage>
        <taxon>Eukaryota</taxon>
        <taxon>Metazoa</taxon>
        <taxon>Ecdysozoa</taxon>
        <taxon>Arthropoda</taxon>
        <taxon>Hexapoda</taxon>
        <taxon>Insecta</taxon>
        <taxon>Pterygota</taxon>
        <taxon>Neoptera</taxon>
        <taxon>Paraneoptera</taxon>
        <taxon>Psocodea</taxon>
        <taxon>Troctomorpha</taxon>
        <taxon>Phthiraptera</taxon>
        <taxon>Anoplura</taxon>
        <taxon>Pediculidae</taxon>
        <taxon>Pediculus</taxon>
    </lineage>
</organism>
<dbReference type="EMBL" id="DS235806">
    <property type="protein sequence ID" value="EEB17319.1"/>
    <property type="molecule type" value="Genomic_DNA"/>
</dbReference>
<dbReference type="InParanoid" id="E0VVB3"/>
<dbReference type="AlphaFoldDB" id="E0VVB3"/>
<dbReference type="Proteomes" id="UP000009046">
    <property type="component" value="Unassembled WGS sequence"/>
</dbReference>
<reference evidence="3" key="1">
    <citation type="submission" date="2007-04" db="EMBL/GenBank/DDBJ databases">
        <title>Annotation of Pediculus humanus corporis strain USDA.</title>
        <authorList>
            <person name="Kirkness E."/>
            <person name="Hannick L."/>
            <person name="Hass B."/>
            <person name="Bruggner R."/>
            <person name="Lawson D."/>
            <person name="Bidwell S."/>
            <person name="Joardar V."/>
            <person name="Caler E."/>
            <person name="Walenz B."/>
            <person name="Inman J."/>
            <person name="Schobel S."/>
            <person name="Galinsky K."/>
            <person name="Amedeo P."/>
            <person name="Strausberg R."/>
        </authorList>
    </citation>
    <scope>NUCLEOTIDE SEQUENCE</scope>
    <source>
        <strain evidence="3">USDA</strain>
    </source>
</reference>
<feature type="region of interest" description="Disordered" evidence="1">
    <location>
        <begin position="121"/>
        <end position="153"/>
    </location>
</feature>
<evidence type="ECO:0000256" key="1">
    <source>
        <dbReference type="SAM" id="MobiDB-lite"/>
    </source>
</evidence>
<dbReference type="VEuPathDB" id="VectorBase:PHUM460990"/>
<gene>
    <name evidence="4" type="primary">8238424</name>
    <name evidence="3" type="ORF">Phum_PHUM460990</name>
</gene>
<reference evidence="4" key="3">
    <citation type="submission" date="2021-02" db="UniProtKB">
        <authorList>
            <consortium name="EnsemblMetazoa"/>
        </authorList>
    </citation>
    <scope>IDENTIFICATION</scope>
    <source>
        <strain evidence="4">USDA</strain>
    </source>
</reference>
<feature type="chain" id="PRO_5014570218" evidence="2">
    <location>
        <begin position="22"/>
        <end position="637"/>
    </location>
</feature>
<dbReference type="KEGG" id="phu:Phum_PHUM460990"/>
<feature type="signal peptide" evidence="2">
    <location>
        <begin position="1"/>
        <end position="21"/>
    </location>
</feature>
<dbReference type="RefSeq" id="XP_002430057.1">
    <property type="nucleotide sequence ID" value="XM_002430012.1"/>
</dbReference>
<dbReference type="EnsemblMetazoa" id="PHUM460990-RA">
    <property type="protein sequence ID" value="PHUM460990-PA"/>
    <property type="gene ID" value="PHUM460990"/>
</dbReference>
<protein>
    <submittedName>
        <fullName evidence="3 4">Uncharacterized protein</fullName>
    </submittedName>
</protein>
<feature type="region of interest" description="Disordered" evidence="1">
    <location>
        <begin position="422"/>
        <end position="473"/>
    </location>
</feature>
<evidence type="ECO:0000256" key="2">
    <source>
        <dbReference type="SAM" id="SignalP"/>
    </source>
</evidence>
<dbReference type="EMBL" id="AAZO01005603">
    <property type="status" value="NOT_ANNOTATED_CDS"/>
    <property type="molecule type" value="Genomic_DNA"/>
</dbReference>